<evidence type="ECO:0000256" key="1">
    <source>
        <dbReference type="ARBA" id="ARBA00004611"/>
    </source>
</evidence>
<evidence type="ECO:0000256" key="5">
    <source>
        <dbReference type="ARBA" id="ARBA00022846"/>
    </source>
</evidence>
<keyword evidence="6" id="KW-0969">Cilium</keyword>
<evidence type="ECO:0000256" key="9">
    <source>
        <dbReference type="SAM" id="MobiDB-lite"/>
    </source>
</evidence>
<keyword evidence="11" id="KW-1185">Reference proteome</keyword>
<dbReference type="GO" id="GO:0005929">
    <property type="term" value="C:cilium"/>
    <property type="evidence" value="ECO:0007669"/>
    <property type="project" value="TreeGrafter"/>
</dbReference>
<evidence type="ECO:0008006" key="12">
    <source>
        <dbReference type="Google" id="ProtNLM"/>
    </source>
</evidence>
<dbReference type="STRING" id="37001.A0A1A9WCU9"/>
<comment type="subcellular location">
    <subcellularLocation>
        <location evidence="1">Cytoplasm</location>
        <location evidence="1">Cytoskeleton</location>
        <location evidence="1">Flagellum axoneme</location>
    </subcellularLocation>
</comment>
<evidence type="ECO:0000313" key="10">
    <source>
        <dbReference type="EnsemblMetazoa" id="GBRI014916-PA"/>
    </source>
</evidence>
<organism evidence="10 11">
    <name type="scientific">Glossina brevipalpis</name>
    <dbReference type="NCBI Taxonomy" id="37001"/>
    <lineage>
        <taxon>Eukaryota</taxon>
        <taxon>Metazoa</taxon>
        <taxon>Ecdysozoa</taxon>
        <taxon>Arthropoda</taxon>
        <taxon>Hexapoda</taxon>
        <taxon>Insecta</taxon>
        <taxon>Pterygota</taxon>
        <taxon>Neoptera</taxon>
        <taxon>Endopterygota</taxon>
        <taxon>Diptera</taxon>
        <taxon>Brachycera</taxon>
        <taxon>Muscomorpha</taxon>
        <taxon>Hippoboscoidea</taxon>
        <taxon>Glossinidae</taxon>
        <taxon>Glossina</taxon>
    </lineage>
</organism>
<dbReference type="InterPro" id="IPR009290">
    <property type="entry name" value="Radial_spoke_3"/>
</dbReference>
<dbReference type="AlphaFoldDB" id="A0A1A9WCU9"/>
<dbReference type="VEuPathDB" id="VectorBase:GBRI014916"/>
<reference evidence="11" key="1">
    <citation type="submission" date="2014-03" db="EMBL/GenBank/DDBJ databases">
        <authorList>
            <person name="Aksoy S."/>
            <person name="Warren W."/>
            <person name="Wilson R.K."/>
        </authorList>
    </citation>
    <scope>NUCLEOTIDE SEQUENCE [LARGE SCALE GENOMIC DNA]</scope>
    <source>
        <strain evidence="11">IAEA</strain>
    </source>
</reference>
<dbReference type="EnsemblMetazoa" id="GBRI014916-RA">
    <property type="protein sequence ID" value="GBRI014916-PA"/>
    <property type="gene ID" value="GBRI014916"/>
</dbReference>
<keyword evidence="5" id="KW-0282">Flagellum</keyword>
<evidence type="ECO:0000256" key="6">
    <source>
        <dbReference type="ARBA" id="ARBA00023069"/>
    </source>
</evidence>
<feature type="compositionally biased region" description="Low complexity" evidence="9">
    <location>
        <begin position="333"/>
        <end position="345"/>
    </location>
</feature>
<feature type="region of interest" description="Disordered" evidence="9">
    <location>
        <begin position="391"/>
        <end position="410"/>
    </location>
</feature>
<dbReference type="Proteomes" id="UP000091820">
    <property type="component" value="Unassembled WGS sequence"/>
</dbReference>
<proteinExistence type="inferred from homology"/>
<evidence type="ECO:0000256" key="8">
    <source>
        <dbReference type="ARBA" id="ARBA00023273"/>
    </source>
</evidence>
<keyword evidence="4" id="KW-0597">Phosphoprotein</keyword>
<keyword evidence="7" id="KW-0206">Cytoskeleton</keyword>
<name>A0A1A9WCU9_9MUSC</name>
<comment type="similarity">
    <text evidence="2">Belongs to the flagellar radial spoke RSP3 family.</text>
</comment>
<dbReference type="PANTHER" id="PTHR21648:SF0">
    <property type="entry name" value="RADIAL SPOKE HEAD PROTEIN 3 HOMOLOG"/>
    <property type="match status" value="1"/>
</dbReference>
<dbReference type="Pfam" id="PF06098">
    <property type="entry name" value="Radial_spoke_3"/>
    <property type="match status" value="1"/>
</dbReference>
<accession>A0A1A9WCU9</accession>
<keyword evidence="8" id="KW-0966">Cell projection</keyword>
<evidence type="ECO:0000256" key="4">
    <source>
        <dbReference type="ARBA" id="ARBA00022553"/>
    </source>
</evidence>
<keyword evidence="3" id="KW-0963">Cytoplasm</keyword>
<reference evidence="10" key="2">
    <citation type="submission" date="2020-05" db="UniProtKB">
        <authorList>
            <consortium name="EnsemblMetazoa"/>
        </authorList>
    </citation>
    <scope>IDENTIFICATION</scope>
    <source>
        <strain evidence="10">IAEA</strain>
    </source>
</reference>
<dbReference type="PANTHER" id="PTHR21648">
    <property type="entry name" value="FLAGELLAR RADIAL SPOKE PROTEIN 3"/>
    <property type="match status" value="1"/>
</dbReference>
<evidence type="ECO:0000313" key="11">
    <source>
        <dbReference type="Proteomes" id="UP000091820"/>
    </source>
</evidence>
<evidence type="ECO:0000256" key="7">
    <source>
        <dbReference type="ARBA" id="ARBA00023212"/>
    </source>
</evidence>
<protein>
    <recommendedName>
        <fullName evidence="12">Radial spoke head protein 3</fullName>
    </recommendedName>
</protein>
<feature type="region of interest" description="Disordered" evidence="9">
    <location>
        <begin position="333"/>
        <end position="359"/>
    </location>
</feature>
<evidence type="ECO:0000256" key="3">
    <source>
        <dbReference type="ARBA" id="ARBA00022490"/>
    </source>
</evidence>
<evidence type="ECO:0000256" key="2">
    <source>
        <dbReference type="ARBA" id="ARBA00006737"/>
    </source>
</evidence>
<sequence length="718" mass="81426">MKDFDIKLENFNEHFPSSTIVTNLITEGNQNILPVNTSTQKTTISSDHISASGCTLQEFYCSQPVQTKFRGTASQSTSSSFTVLNNDYGSSLTDKPNAIVHPIPRTDRTALPTNKHVYNDDLRLWGTQIPSGPSATVSTTTTLFNENFAEELNRRLRNLNKKTRRNLEWSRSKYSFQNDSNENTLNQRPLFITTVPRGIFLPPPKEVFLIASRQKKRLYAYSSHPVVYQTTHKHQKPDMYNTHTKLKTFNTATTTTTTAATAATMTKTTTITPSTSNYHNTITNKSRVTLSKDKYQSVKNNNNADDINDNGGRNREGPIAINDKEKIMTIGIYSNNNNKNSGNTKQLCKSNTREKSNHQSYVPVMGGDVVDNIGIHITKQQQHKQQLYRTKREIPPSESNESAVDQKIEDKNPLTNPLAFLFEYSPFDRAVESRRRLSLRKRFGCQRKQKTLGAAQAASNQHRYTQNNKFIEDRTPEPVLVHQSELFLEKPPLAPYVPFNVSADASTEIAEDELFHFEAEVQPIIEVLVDHTIDLSVVEVAHEREISTIRRRMDVLLAEREVELAELRRLEVEDTLLKAERARRLRQEAMAKTIEEDKQQEVITAKLLQGHIANVLPEILDSLEPATDADKKEKLMKSLCPWLSAEVATEVGQIINSREILTVIIKEIIKQRAEIYAGYQEKKPVTSETIGGEEEYEICELETSLTESESTKPCSPRV</sequence>